<feature type="region of interest" description="Disordered" evidence="1">
    <location>
        <begin position="1"/>
        <end position="50"/>
    </location>
</feature>
<name>A0A6A5YHW4_9PLEO</name>
<accession>A0A6A5YHW4</accession>
<evidence type="ECO:0000256" key="1">
    <source>
        <dbReference type="SAM" id="MobiDB-lite"/>
    </source>
</evidence>
<gene>
    <name evidence="2" type="ORF">BDV96DRAFT_607101</name>
</gene>
<dbReference type="AlphaFoldDB" id="A0A6A5YHW4"/>
<dbReference type="OrthoDB" id="3762348at2759"/>
<evidence type="ECO:0000313" key="2">
    <source>
        <dbReference type="EMBL" id="KAF2106842.1"/>
    </source>
</evidence>
<feature type="compositionally biased region" description="Basic residues" evidence="1">
    <location>
        <begin position="31"/>
        <end position="44"/>
    </location>
</feature>
<organism evidence="2 3">
    <name type="scientific">Lophiotrema nucula</name>
    <dbReference type="NCBI Taxonomy" id="690887"/>
    <lineage>
        <taxon>Eukaryota</taxon>
        <taxon>Fungi</taxon>
        <taxon>Dikarya</taxon>
        <taxon>Ascomycota</taxon>
        <taxon>Pezizomycotina</taxon>
        <taxon>Dothideomycetes</taxon>
        <taxon>Pleosporomycetidae</taxon>
        <taxon>Pleosporales</taxon>
        <taxon>Lophiotremataceae</taxon>
        <taxon>Lophiotrema</taxon>
    </lineage>
</organism>
<dbReference type="EMBL" id="ML977359">
    <property type="protein sequence ID" value="KAF2106842.1"/>
    <property type="molecule type" value="Genomic_DNA"/>
</dbReference>
<reference evidence="2" key="1">
    <citation type="journal article" date="2020" name="Stud. Mycol.">
        <title>101 Dothideomycetes genomes: a test case for predicting lifestyles and emergence of pathogens.</title>
        <authorList>
            <person name="Haridas S."/>
            <person name="Albert R."/>
            <person name="Binder M."/>
            <person name="Bloem J."/>
            <person name="Labutti K."/>
            <person name="Salamov A."/>
            <person name="Andreopoulos B."/>
            <person name="Baker S."/>
            <person name="Barry K."/>
            <person name="Bills G."/>
            <person name="Bluhm B."/>
            <person name="Cannon C."/>
            <person name="Castanera R."/>
            <person name="Culley D."/>
            <person name="Daum C."/>
            <person name="Ezra D."/>
            <person name="Gonzalez J."/>
            <person name="Henrissat B."/>
            <person name="Kuo A."/>
            <person name="Liang C."/>
            <person name="Lipzen A."/>
            <person name="Lutzoni F."/>
            <person name="Magnuson J."/>
            <person name="Mondo S."/>
            <person name="Nolan M."/>
            <person name="Ohm R."/>
            <person name="Pangilinan J."/>
            <person name="Park H.-J."/>
            <person name="Ramirez L."/>
            <person name="Alfaro M."/>
            <person name="Sun H."/>
            <person name="Tritt A."/>
            <person name="Yoshinaga Y."/>
            <person name="Zwiers L.-H."/>
            <person name="Turgeon B."/>
            <person name="Goodwin S."/>
            <person name="Spatafora J."/>
            <person name="Crous P."/>
            <person name="Grigoriev I."/>
        </authorList>
    </citation>
    <scope>NUCLEOTIDE SEQUENCE</scope>
    <source>
        <strain evidence="2">CBS 627.86</strain>
    </source>
</reference>
<keyword evidence="3" id="KW-1185">Reference proteome</keyword>
<protein>
    <submittedName>
        <fullName evidence="2">Uncharacterized protein</fullName>
    </submittedName>
</protein>
<proteinExistence type="predicted"/>
<sequence>MDSGYSSEGAMDGAYHPAAQSVSPTPAEAKQKKKRGGKPKPKTPQKKDFAPLETVQYRSFDRTLTIYHYDKAVLPFDRFVSDFVKPDVDYVETRTAHDPLALFRSDESAPLETKIPEGDEVPEDVYEVVYLERPFASKGARQGSAIAFRDGKENKVTWFCFGRRVQRDIETMKIDEESGESFLSEPAQEHFSAFEAKKPFEMGVKDEIDQVEGGRWLFDQVATLDKGAKQGVKGHFEHRVWFESVCQAKKEVEAAARPKLKMLLKGHNWDGKKDGKEEHPLIHFSTDDDDVVRPNLIKKRWAYDLSAGAVYSLEE</sequence>
<dbReference type="Proteomes" id="UP000799770">
    <property type="component" value="Unassembled WGS sequence"/>
</dbReference>
<evidence type="ECO:0000313" key="3">
    <source>
        <dbReference type="Proteomes" id="UP000799770"/>
    </source>
</evidence>